<dbReference type="SUPFAM" id="SSF52540">
    <property type="entry name" value="P-loop containing nucleoside triphosphate hydrolases"/>
    <property type="match status" value="1"/>
</dbReference>
<gene>
    <name evidence="1" type="ORF">AFM11_34190</name>
</gene>
<dbReference type="SUPFAM" id="SSF56112">
    <property type="entry name" value="Protein kinase-like (PK-like)"/>
    <property type="match status" value="1"/>
</dbReference>
<evidence type="ECO:0000313" key="2">
    <source>
        <dbReference type="Proteomes" id="UP000070612"/>
    </source>
</evidence>
<sequence length="495" mass="53823">MATNADVVQAPWAIAGNLDAQVHETHTGVVILLGDKAYKAKKPVATDFLDFTAPTQREEACRREVALNSRLAPDSYLGVAHLVGPGCGEPEPLVVMRRYPEAIRLSTMVVKGQPVEDRLETIAETLADFHRVAERSQTIDQHGTAEAVAARWNDNLVELERYPYITSESVAEIRRLAEKYIAGRAALFAARIAGRRVVDGHADLLSDDIFCPPNGLAILDCLEFDDSLRYVDAIDDAAFLTMDFEFLGRADLGALFLDRYKAHARDDAPESLTDFYIAYRAVVRAKVDCVRAEQGCVEAADSARRHADIALTHLRAGTVQLIIVGGGPGTGKTTVSNALAQQVRAEVISTDDVRRQLQQAHIIEGQAGVLDSGLYTPEKVAAVYDEVLRRAREKLIHGVSVILDGTWRDPHQRQRARRLAAGTATPIVEFTCAVPLERASARIQSRSSTTSDATPEIAAALAEPDGHLPGGHTIDTSRPLSDSVAEAQRICCLAI</sequence>
<dbReference type="PANTHER" id="PTHR43883:SF1">
    <property type="entry name" value="GLUCONOKINASE"/>
    <property type="match status" value="1"/>
</dbReference>
<reference evidence="1 2" key="1">
    <citation type="submission" date="2015-07" db="EMBL/GenBank/DDBJ databases">
        <title>A draft genome sequence of Mycobacterium wolinskyi.</title>
        <authorList>
            <person name="de Man T.J."/>
            <person name="Perry K.A."/>
            <person name="Coulliette A.D."/>
            <person name="Jensen B."/>
            <person name="Toney N.C."/>
            <person name="Limbago B.M."/>
            <person name="Noble-Wang J."/>
        </authorList>
    </citation>
    <scope>NUCLEOTIDE SEQUENCE [LARGE SCALE GENOMIC DNA]</scope>
    <source>
        <strain evidence="1 2">CDC_01</strain>
    </source>
</reference>
<keyword evidence="2" id="KW-1185">Reference proteome</keyword>
<dbReference type="AlphaFoldDB" id="A0A132PBK5"/>
<dbReference type="RefSeq" id="WP_067859126.1">
    <property type="nucleotide sequence ID" value="NZ_LGTW01000037.1"/>
</dbReference>
<evidence type="ECO:0008006" key="3">
    <source>
        <dbReference type="Google" id="ProtNLM"/>
    </source>
</evidence>
<proteinExistence type="predicted"/>
<comment type="caution">
    <text evidence="1">The sequence shown here is derived from an EMBL/GenBank/DDBJ whole genome shotgun (WGS) entry which is preliminary data.</text>
</comment>
<dbReference type="InterPro" id="IPR027417">
    <property type="entry name" value="P-loop_NTPase"/>
</dbReference>
<name>A0A132PBK5_9MYCO</name>
<dbReference type="InterPro" id="IPR011009">
    <property type="entry name" value="Kinase-like_dom_sf"/>
</dbReference>
<dbReference type="Pfam" id="PF13671">
    <property type="entry name" value="AAA_33"/>
    <property type="match status" value="1"/>
</dbReference>
<dbReference type="Gene3D" id="3.40.50.300">
    <property type="entry name" value="P-loop containing nucleotide triphosphate hydrolases"/>
    <property type="match status" value="1"/>
</dbReference>
<dbReference type="PANTHER" id="PTHR43883">
    <property type="entry name" value="SLR0207 PROTEIN"/>
    <property type="match status" value="1"/>
</dbReference>
<dbReference type="InterPro" id="IPR052732">
    <property type="entry name" value="Cell-binding_unc_protein"/>
</dbReference>
<organism evidence="1 2">
    <name type="scientific">Mycolicibacterium wolinskyi</name>
    <dbReference type="NCBI Taxonomy" id="59750"/>
    <lineage>
        <taxon>Bacteria</taxon>
        <taxon>Bacillati</taxon>
        <taxon>Actinomycetota</taxon>
        <taxon>Actinomycetes</taxon>
        <taxon>Mycobacteriales</taxon>
        <taxon>Mycobacteriaceae</taxon>
        <taxon>Mycolicibacterium</taxon>
    </lineage>
</organism>
<dbReference type="Proteomes" id="UP000070612">
    <property type="component" value="Unassembled WGS sequence"/>
</dbReference>
<dbReference type="PATRIC" id="fig|59750.3.peg.5176"/>
<dbReference type="EMBL" id="LGTW01000037">
    <property type="protein sequence ID" value="KWX19698.1"/>
    <property type="molecule type" value="Genomic_DNA"/>
</dbReference>
<evidence type="ECO:0000313" key="1">
    <source>
        <dbReference type="EMBL" id="KWX19698.1"/>
    </source>
</evidence>
<accession>A0A132PBK5</accession>
<protein>
    <recommendedName>
        <fullName evidence="3">AAA family ATPase</fullName>
    </recommendedName>
</protein>